<dbReference type="PANTHER" id="PTHR23280">
    <property type="entry name" value="4.1 G PROTEIN"/>
    <property type="match status" value="1"/>
</dbReference>
<dbReference type="PANTHER" id="PTHR23280:SF32">
    <property type="entry name" value="FI22325P1"/>
    <property type="match status" value="1"/>
</dbReference>
<comment type="caution">
    <text evidence="2">The sequence shown here is derived from an EMBL/GenBank/DDBJ whole genome shotgun (WGS) entry which is preliminary data.</text>
</comment>
<evidence type="ECO:0000259" key="1">
    <source>
        <dbReference type="PROSITE" id="PS50057"/>
    </source>
</evidence>
<sequence>MAKTLLSRFGSKKDLTANQTEFQCAIRLLDDEEVLQTNFQKEQKGQFLLDFVFKTLNLLEKDYFGLRFVDGNNLRVRVLID</sequence>
<dbReference type="GO" id="GO:0031032">
    <property type="term" value="P:actomyosin structure organization"/>
    <property type="evidence" value="ECO:0007669"/>
    <property type="project" value="TreeGrafter"/>
</dbReference>
<evidence type="ECO:0000313" key="3">
    <source>
        <dbReference type="Proteomes" id="UP000194236"/>
    </source>
</evidence>
<proteinExistence type="predicted"/>
<dbReference type="Gene3D" id="3.10.20.90">
    <property type="entry name" value="Phosphatidylinositol 3-kinase Catalytic Subunit, Chain A, domain 1"/>
    <property type="match status" value="1"/>
</dbReference>
<dbReference type="Proteomes" id="UP000194236">
    <property type="component" value="Unassembled WGS sequence"/>
</dbReference>
<dbReference type="InterPro" id="IPR018979">
    <property type="entry name" value="FERM_N"/>
</dbReference>
<organism evidence="2 3">
    <name type="scientific">Euroglyphus maynei</name>
    <name type="common">Mayne's house dust mite</name>
    <dbReference type="NCBI Taxonomy" id="6958"/>
    <lineage>
        <taxon>Eukaryota</taxon>
        <taxon>Metazoa</taxon>
        <taxon>Ecdysozoa</taxon>
        <taxon>Arthropoda</taxon>
        <taxon>Chelicerata</taxon>
        <taxon>Arachnida</taxon>
        <taxon>Acari</taxon>
        <taxon>Acariformes</taxon>
        <taxon>Sarcoptiformes</taxon>
        <taxon>Astigmata</taxon>
        <taxon>Psoroptidia</taxon>
        <taxon>Analgoidea</taxon>
        <taxon>Pyroglyphidae</taxon>
        <taxon>Pyroglyphinae</taxon>
        <taxon>Euroglyphus</taxon>
    </lineage>
</organism>
<dbReference type="SUPFAM" id="SSF54236">
    <property type="entry name" value="Ubiquitin-like"/>
    <property type="match status" value="1"/>
</dbReference>
<dbReference type="AlphaFoldDB" id="A0A1Y3AUC6"/>
<accession>A0A1Y3AUC6</accession>
<evidence type="ECO:0000313" key="2">
    <source>
        <dbReference type="EMBL" id="OTF71404.1"/>
    </source>
</evidence>
<dbReference type="GO" id="GO:0005856">
    <property type="term" value="C:cytoskeleton"/>
    <property type="evidence" value="ECO:0007669"/>
    <property type="project" value="TreeGrafter"/>
</dbReference>
<dbReference type="OrthoDB" id="6266673at2759"/>
<protein>
    <recommendedName>
        <fullName evidence="1">FERM domain-containing protein</fullName>
    </recommendedName>
</protein>
<dbReference type="EMBL" id="MUJZ01061287">
    <property type="protein sequence ID" value="OTF71404.1"/>
    <property type="molecule type" value="Genomic_DNA"/>
</dbReference>
<dbReference type="InterPro" id="IPR000299">
    <property type="entry name" value="FERM_domain"/>
</dbReference>
<reference evidence="2 3" key="1">
    <citation type="submission" date="2017-03" db="EMBL/GenBank/DDBJ databases">
        <title>Genome Survey of Euroglyphus maynei.</title>
        <authorList>
            <person name="Arlian L.G."/>
            <person name="Morgan M.S."/>
            <person name="Rider S.D."/>
        </authorList>
    </citation>
    <scope>NUCLEOTIDE SEQUENCE [LARGE SCALE GENOMIC DNA]</scope>
    <source>
        <strain evidence="2">Arlian Lab</strain>
        <tissue evidence="2">Whole body</tissue>
    </source>
</reference>
<feature type="domain" description="FERM" evidence="1">
    <location>
        <begin position="22"/>
        <end position="81"/>
    </location>
</feature>
<dbReference type="InterPro" id="IPR029071">
    <property type="entry name" value="Ubiquitin-like_domsf"/>
</dbReference>
<gene>
    <name evidence="2" type="ORF">BLA29_005308</name>
</gene>
<name>A0A1Y3AUC6_EURMA</name>
<keyword evidence="3" id="KW-1185">Reference proteome</keyword>
<dbReference type="Pfam" id="PF09379">
    <property type="entry name" value="FERM_N"/>
    <property type="match status" value="1"/>
</dbReference>
<dbReference type="PROSITE" id="PS50057">
    <property type="entry name" value="FERM_3"/>
    <property type="match status" value="1"/>
</dbReference>